<dbReference type="Pfam" id="PF18516">
    <property type="entry name" value="RuvC_1"/>
    <property type="match status" value="1"/>
</dbReference>
<dbReference type="InterPro" id="IPR054116">
    <property type="entry name" value="Cas12a_REC2"/>
</dbReference>
<dbReference type="AlphaFoldDB" id="A0AAE0T876"/>
<dbReference type="InterPro" id="IPR027620">
    <property type="entry name" value="Cas12a"/>
</dbReference>
<gene>
    <name evidence="5" type="ORF">CHS0354_000746</name>
</gene>
<dbReference type="SMR" id="A0AAE0T876"/>
<dbReference type="Pfam" id="PF18510">
    <property type="entry name" value="NUC"/>
    <property type="match status" value="1"/>
</dbReference>
<feature type="domain" description="Cas12a nuclease" evidence="2">
    <location>
        <begin position="971"/>
        <end position="1135"/>
    </location>
</feature>
<proteinExistence type="predicted"/>
<feature type="domain" description="Cas12a RuvC nuclease" evidence="3">
    <location>
        <begin position="775"/>
        <end position="1192"/>
    </location>
</feature>
<dbReference type="Pfam" id="PF21918">
    <property type="entry name" value="cas_Cpf1_2nd"/>
    <property type="match status" value="1"/>
</dbReference>
<comment type="caution">
    <text evidence="5">The sequence shown here is derived from an EMBL/GenBank/DDBJ whole genome shotgun (WGS) entry which is preliminary data.</text>
</comment>
<evidence type="ECO:0000259" key="1">
    <source>
        <dbReference type="Pfam" id="PF18501"/>
    </source>
</evidence>
<evidence type="ECO:0008006" key="7">
    <source>
        <dbReference type="Google" id="ProtNLM"/>
    </source>
</evidence>
<dbReference type="InterPro" id="IPR040882">
    <property type="entry name" value="Cas12a_NUC"/>
</dbReference>
<evidence type="ECO:0000259" key="2">
    <source>
        <dbReference type="Pfam" id="PF18510"/>
    </source>
</evidence>
<reference evidence="5" key="3">
    <citation type="submission" date="2023-05" db="EMBL/GenBank/DDBJ databases">
        <authorList>
            <person name="Smith C.H."/>
        </authorList>
    </citation>
    <scope>NUCLEOTIDE SEQUENCE</scope>
    <source>
        <strain evidence="5">CHS0354</strain>
        <tissue evidence="5">Mantle</tissue>
    </source>
</reference>
<evidence type="ECO:0000313" key="6">
    <source>
        <dbReference type="Proteomes" id="UP001195483"/>
    </source>
</evidence>
<accession>A0AAE0T876</accession>
<name>A0AAE0T876_9BIVA</name>
<dbReference type="InterPro" id="IPR040787">
    <property type="entry name" value="Cas12a_REC1"/>
</dbReference>
<reference evidence="5" key="2">
    <citation type="journal article" date="2021" name="Genome Biol. Evol.">
        <title>Developing a high-quality reference genome for a parasitic bivalve with doubly uniparental inheritance (Bivalvia: Unionida).</title>
        <authorList>
            <person name="Smith C.H."/>
        </authorList>
    </citation>
    <scope>NUCLEOTIDE SEQUENCE</scope>
    <source>
        <strain evidence="5">CHS0354</strain>
        <tissue evidence="5">Mantle</tissue>
    </source>
</reference>
<evidence type="ECO:0000313" key="5">
    <source>
        <dbReference type="EMBL" id="KAK3605080.1"/>
    </source>
</evidence>
<organism evidence="5 6">
    <name type="scientific">Potamilus streckersoni</name>
    <dbReference type="NCBI Taxonomy" id="2493646"/>
    <lineage>
        <taxon>Eukaryota</taxon>
        <taxon>Metazoa</taxon>
        <taxon>Spiralia</taxon>
        <taxon>Lophotrochozoa</taxon>
        <taxon>Mollusca</taxon>
        <taxon>Bivalvia</taxon>
        <taxon>Autobranchia</taxon>
        <taxon>Heteroconchia</taxon>
        <taxon>Palaeoheterodonta</taxon>
        <taxon>Unionida</taxon>
        <taxon>Unionoidea</taxon>
        <taxon>Unionidae</taxon>
        <taxon>Ambleminae</taxon>
        <taxon>Lampsilini</taxon>
        <taxon>Potamilus</taxon>
    </lineage>
</organism>
<keyword evidence="6" id="KW-1185">Reference proteome</keyword>
<reference evidence="5" key="1">
    <citation type="journal article" date="2021" name="Genome Biol. Evol.">
        <title>A High-Quality Reference Genome for a Parasitic Bivalve with Doubly Uniparental Inheritance (Bivalvia: Unionida).</title>
        <authorList>
            <person name="Smith C.H."/>
        </authorList>
    </citation>
    <scope>NUCLEOTIDE SEQUENCE</scope>
    <source>
        <strain evidence="5">CHS0354</strain>
    </source>
</reference>
<evidence type="ECO:0000259" key="3">
    <source>
        <dbReference type="Pfam" id="PF18516"/>
    </source>
</evidence>
<dbReference type="Proteomes" id="UP001195483">
    <property type="component" value="Unassembled WGS sequence"/>
</dbReference>
<feature type="domain" description="Cas12a REC1" evidence="1">
    <location>
        <begin position="48"/>
        <end position="285"/>
    </location>
</feature>
<sequence length="1194" mass="140212">MKTIKDFVGIFPVSKTLRFELQPIGETEKNIKEKGLLDKDKDRSEDYKEVKKIADNYHKKFISESLSNLSLSDLGAYYESYKIQKKDAVQKEKFKKIQNKLREEIAKAFKKKDSFKRLFAKELIKEDLLAFVSEEKDKNLVLKFKDFTTYFIGFNKNRENMYSSDEKATAIAYRLIHQNLPKFIDNMHVFEKVSATAVADNFIQIYSDLKAYLNVNSINELFKLNYYSSLLTQEQIDVYNTVIGGKALEDGTKIKGLNEYINLYNQQQTEKAKRLPKLKPLFKQILSDRNAISWLAEEFKRDDHNAVLKSIEKFYQDVNGHCLNKEVKGEHSLKQLLESISDYDLNGLYVRNDIGLTEVSKKFLGHRKVIQTAIEKKHEIEKPREKETEEEYQEKKTKYFNSFDSFSIAFINECLDLMESEKGKNVADYFKHLGKQGDDASTNHFNQIKTAYASVQELLNTPYSDKKPLPQNKAEVEKIKVFLDSIKSLQWFVKPLLGKGDEAGKDERFYGEFTELWKRLHKTSYKEDKKKLIEKINEYIEEKLSDTKLKEKINEEIDKSSDSITPNEYISMIKQHSEDELNKLLKYEKFNHAQDELMKKIRKVFDDRYRCKFSSDTKLKENYLSLNDLMDDIEKLSKTKIFEYYKICDKEMQQCLERKEEPIYLFKITNKDLSYSDGFSKGKRKSRGTENLHTMYFKALMKGNQNVFDIGTGQVFFREKSLEYTDDVFKKGHHFEELKSKFNYPIISNKRYAMDKFQFHLSIIQNYQAPKSPNSKEFNLKVNQFIKSNADNMHIIGIDRGERHLLYLSLIDSKGNLKEQFSLNEIINHYKGKEYKTNYHTRLDEKEGDRDEARKNWKTIEGIADLKEGYLSQVIHKITEMMIEYNAIVVLEDLNFGFTRSRQKIEKQVYKKFEKMLINKLNYLVDKKKAATELGGVLQAYQLTSKFVKFETLGKQSGFLFYIPAWNTSKIDPVTGFANLFDTRYENASKAKTFFSKFKSIKFNKSKGYFEFEVDNYTKFNPKAESTRQEWTICTQGERIKTFRNPEKNNEWDNEVVKLTDKFKNLFDSNNITFDDEICIKERIAKSDSGKAFFEPFLHLFKLTLQMRNSKTGTDIDYLISPIANEKGVFFDSRQEAEKNKPTLPKDADANGAYNIARKGLLIIDKIKKAEDLKKLDLTINNKEWLDFARKTKN</sequence>
<protein>
    <recommendedName>
        <fullName evidence="7">Type V CRISPR-associated protein Cpf1</fullName>
    </recommendedName>
</protein>
<dbReference type="InterPro" id="IPR040852">
    <property type="entry name" value="RuvC_1"/>
</dbReference>
<feature type="domain" description="Cas12a REC2" evidence="4">
    <location>
        <begin position="305"/>
        <end position="522"/>
    </location>
</feature>
<dbReference type="EMBL" id="JAEAOA010000085">
    <property type="protein sequence ID" value="KAK3605080.1"/>
    <property type="molecule type" value="Genomic_DNA"/>
</dbReference>
<evidence type="ECO:0000259" key="4">
    <source>
        <dbReference type="Pfam" id="PF21918"/>
    </source>
</evidence>
<dbReference type="NCBIfam" id="TIGR04330">
    <property type="entry name" value="cas_Cpf1"/>
    <property type="match status" value="2"/>
</dbReference>
<dbReference type="Pfam" id="PF18501">
    <property type="entry name" value="REC1"/>
    <property type="match status" value="1"/>
</dbReference>